<reference evidence="2 5" key="4">
    <citation type="journal article" date="2024" name="Microbiol. Resour. Announc.">
        <title>Genome annotations for the ascomycete fungi Trichoderma harzianum, Trichoderma aggressivum, and Purpureocillium lilacinum.</title>
        <authorList>
            <person name="Beijen E.P.W."/>
            <person name="Ohm R.A."/>
        </authorList>
    </citation>
    <scope>NUCLEOTIDE SEQUENCE [LARGE SCALE GENOMIC DNA]</scope>
    <source>
        <strain evidence="2 5">CBS 150709</strain>
    </source>
</reference>
<evidence type="ECO:0000313" key="4">
    <source>
        <dbReference type="Proteomes" id="UP000245956"/>
    </source>
</evidence>
<dbReference type="AlphaFoldDB" id="A0A2U3DVP8"/>
<feature type="compositionally biased region" description="Basic and acidic residues" evidence="1">
    <location>
        <begin position="238"/>
        <end position="257"/>
    </location>
</feature>
<organism evidence="3 4">
    <name type="scientific">Purpureocillium lilacinum</name>
    <name type="common">Paecilomyces lilacinus</name>
    <dbReference type="NCBI Taxonomy" id="33203"/>
    <lineage>
        <taxon>Eukaryota</taxon>
        <taxon>Fungi</taxon>
        <taxon>Dikarya</taxon>
        <taxon>Ascomycota</taxon>
        <taxon>Pezizomycotina</taxon>
        <taxon>Sordariomycetes</taxon>
        <taxon>Hypocreomycetidae</taxon>
        <taxon>Hypocreales</taxon>
        <taxon>Ophiocordycipitaceae</taxon>
        <taxon>Purpureocillium</taxon>
    </lineage>
</organism>
<sequence length="280" mass="31416">MLPPMPPPVPPSVHPPAMGIPPWMPAWVSRQGRADKETAPFPLSRPTDRRAAVVCVGRWSFGTWGDWLDWDDSWAVCVRADPCPGTAGYGRREWMDGWMDGWMDPEKQEPQPKAPPETRRAAAEADSQWHNSPLKNKEGRRQEPWRNPTTREKKRRARAGEGEKLTRKRASEPTGVSFCPERVGRRFLRRFRGQAWPAPPCSCSGLADVRVFPRAGWTPALWNNSHCVDHRSTRGVGRADSHAWTVREDSVPIDGERQPAAPGAAPQSKTGAQAETEARR</sequence>
<keyword evidence="5" id="KW-1185">Reference proteome</keyword>
<name>A0A2U3DVP8_PURLI</name>
<feature type="compositionally biased region" description="Basic and acidic residues" evidence="1">
    <location>
        <begin position="158"/>
        <end position="171"/>
    </location>
</feature>
<protein>
    <submittedName>
        <fullName evidence="3">Uncharacterized protein</fullName>
    </submittedName>
</protein>
<reference evidence="2" key="3">
    <citation type="submission" date="2023-11" db="EMBL/GenBank/DDBJ databases">
        <authorList>
            <person name="Beijen E."/>
            <person name="Ohm R.A."/>
        </authorList>
    </citation>
    <scope>NUCLEOTIDE SEQUENCE</scope>
    <source>
        <strain evidence="2">CBS 150709</strain>
    </source>
</reference>
<feature type="region of interest" description="Disordered" evidence="1">
    <location>
        <begin position="100"/>
        <end position="177"/>
    </location>
</feature>
<evidence type="ECO:0000313" key="5">
    <source>
        <dbReference type="Proteomes" id="UP001287286"/>
    </source>
</evidence>
<comment type="caution">
    <text evidence="3">The sequence shown here is derived from an EMBL/GenBank/DDBJ whole genome shotgun (WGS) entry which is preliminary data.</text>
</comment>
<dbReference type="Proteomes" id="UP001287286">
    <property type="component" value="Unassembled WGS sequence"/>
</dbReference>
<accession>A0A2U3DVP8</accession>
<evidence type="ECO:0000313" key="2">
    <source>
        <dbReference type="EMBL" id="KAK4086268.1"/>
    </source>
</evidence>
<dbReference type="Proteomes" id="UP000245956">
    <property type="component" value="Unassembled WGS sequence"/>
</dbReference>
<reference evidence="3" key="1">
    <citation type="submission" date="2015-05" db="EMBL/GenBank/DDBJ databases">
        <authorList>
            <person name="Wang D.B."/>
            <person name="Wang M."/>
        </authorList>
    </citation>
    <scope>NUCLEOTIDE SEQUENCE</scope>
    <source>
        <strain evidence="3">36-1</strain>
    </source>
</reference>
<feature type="compositionally biased region" description="Basic and acidic residues" evidence="1">
    <location>
        <begin position="104"/>
        <end position="123"/>
    </location>
</feature>
<dbReference type="EMBL" id="JAWRVI010000042">
    <property type="protein sequence ID" value="KAK4086268.1"/>
    <property type="molecule type" value="Genomic_DNA"/>
</dbReference>
<evidence type="ECO:0000313" key="3">
    <source>
        <dbReference type="EMBL" id="PWI66330.1"/>
    </source>
</evidence>
<evidence type="ECO:0000256" key="1">
    <source>
        <dbReference type="SAM" id="MobiDB-lite"/>
    </source>
</evidence>
<reference evidence="3 4" key="2">
    <citation type="journal article" date="2016" name="Front. Microbiol.">
        <title>Genome and transcriptome sequences reveal the specific parasitism of the nematophagous Purpureocillium lilacinum 36-1.</title>
        <authorList>
            <person name="Xie J."/>
            <person name="Li S."/>
            <person name="Mo C."/>
            <person name="Xiao X."/>
            <person name="Peng D."/>
            <person name="Wang G."/>
            <person name="Xiao Y."/>
        </authorList>
    </citation>
    <scope>NUCLEOTIDE SEQUENCE [LARGE SCALE GENOMIC DNA]</scope>
    <source>
        <strain evidence="3 4">36-1</strain>
    </source>
</reference>
<dbReference type="EMBL" id="LCWV01000026">
    <property type="protein sequence ID" value="PWI66330.1"/>
    <property type="molecule type" value="Genomic_DNA"/>
</dbReference>
<gene>
    <name evidence="3" type="ORF">PCL_05295</name>
    <name evidence="2" type="ORF">Purlil1_9353</name>
</gene>
<proteinExistence type="predicted"/>
<feature type="compositionally biased region" description="Basic and acidic residues" evidence="1">
    <location>
        <begin position="135"/>
        <end position="144"/>
    </location>
</feature>
<feature type="region of interest" description="Disordered" evidence="1">
    <location>
        <begin position="238"/>
        <end position="280"/>
    </location>
</feature>